<evidence type="ECO:0000256" key="1">
    <source>
        <dbReference type="SAM" id="MobiDB-lite"/>
    </source>
</evidence>
<gene>
    <name evidence="2" type="ORF">CYLTODRAFT_257145</name>
</gene>
<dbReference type="Proteomes" id="UP000054007">
    <property type="component" value="Unassembled WGS sequence"/>
</dbReference>
<protein>
    <submittedName>
        <fullName evidence="2">Uncharacterized protein</fullName>
    </submittedName>
</protein>
<feature type="region of interest" description="Disordered" evidence="1">
    <location>
        <begin position="115"/>
        <end position="166"/>
    </location>
</feature>
<reference evidence="2 3" key="1">
    <citation type="journal article" date="2015" name="Fungal Genet. Biol.">
        <title>Evolution of novel wood decay mechanisms in Agaricales revealed by the genome sequences of Fistulina hepatica and Cylindrobasidium torrendii.</title>
        <authorList>
            <person name="Floudas D."/>
            <person name="Held B.W."/>
            <person name="Riley R."/>
            <person name="Nagy L.G."/>
            <person name="Koehler G."/>
            <person name="Ransdell A.S."/>
            <person name="Younus H."/>
            <person name="Chow J."/>
            <person name="Chiniquy J."/>
            <person name="Lipzen A."/>
            <person name="Tritt A."/>
            <person name="Sun H."/>
            <person name="Haridas S."/>
            <person name="LaButti K."/>
            <person name="Ohm R.A."/>
            <person name="Kues U."/>
            <person name="Blanchette R.A."/>
            <person name="Grigoriev I.V."/>
            <person name="Minto R.E."/>
            <person name="Hibbett D.S."/>
        </authorList>
    </citation>
    <scope>NUCLEOTIDE SEQUENCE [LARGE SCALE GENOMIC DNA]</scope>
    <source>
        <strain evidence="2 3">FP15055 ss-10</strain>
    </source>
</reference>
<keyword evidence="3" id="KW-1185">Reference proteome</keyword>
<feature type="compositionally biased region" description="Basic and acidic residues" evidence="1">
    <location>
        <begin position="27"/>
        <end position="46"/>
    </location>
</feature>
<name>A0A0D7BSM8_9AGAR</name>
<feature type="region of interest" description="Disordered" evidence="1">
    <location>
        <begin position="263"/>
        <end position="285"/>
    </location>
</feature>
<feature type="compositionally biased region" description="Low complexity" evidence="1">
    <location>
        <begin position="137"/>
        <end position="157"/>
    </location>
</feature>
<evidence type="ECO:0000313" key="3">
    <source>
        <dbReference type="Proteomes" id="UP000054007"/>
    </source>
</evidence>
<sequence>MEPNQREYSEKNLKALLKEENGKHRLNRDLEKWSKANSKQSKECRTSTRRCSREDDELYDRIKYLWPDVPRSVFDRFVSKLPRPPPPPSKDATAHAREIAQTRLLTQEYHSLIKDSNNWRLPTPPTTQRSLPHTFPSSARSTSSRRAASVSSSPLSARKNKKSVEVSLQETEKRLKSLQTENIRLTDNIAESQRENNNLREQLTELHMQLKEWRNSCECAGLNEQLCMATASYEALLGDFEAQKNQSQLQDAEVRRLEEEQNKARSQILRDSQRLQDEQDRSEKQRRDNVIEIERVNAEWGKELMTRVAAVNKIRFSLLDEASSLMSENERLREENIGT</sequence>
<evidence type="ECO:0000313" key="2">
    <source>
        <dbReference type="EMBL" id="KIY73245.1"/>
    </source>
</evidence>
<feature type="compositionally biased region" description="Basic and acidic residues" evidence="1">
    <location>
        <begin position="271"/>
        <end position="285"/>
    </location>
</feature>
<dbReference type="EMBL" id="KN880437">
    <property type="protein sequence ID" value="KIY73245.1"/>
    <property type="molecule type" value="Genomic_DNA"/>
</dbReference>
<dbReference type="OrthoDB" id="10497512at2759"/>
<accession>A0A0D7BSM8</accession>
<feature type="region of interest" description="Disordered" evidence="1">
    <location>
        <begin position="27"/>
        <end position="48"/>
    </location>
</feature>
<feature type="compositionally biased region" description="Polar residues" evidence="1">
    <location>
        <begin position="115"/>
        <end position="131"/>
    </location>
</feature>
<organism evidence="2 3">
    <name type="scientific">Cylindrobasidium torrendii FP15055 ss-10</name>
    <dbReference type="NCBI Taxonomy" id="1314674"/>
    <lineage>
        <taxon>Eukaryota</taxon>
        <taxon>Fungi</taxon>
        <taxon>Dikarya</taxon>
        <taxon>Basidiomycota</taxon>
        <taxon>Agaricomycotina</taxon>
        <taxon>Agaricomycetes</taxon>
        <taxon>Agaricomycetidae</taxon>
        <taxon>Agaricales</taxon>
        <taxon>Marasmiineae</taxon>
        <taxon>Physalacriaceae</taxon>
        <taxon>Cylindrobasidium</taxon>
    </lineage>
</organism>
<dbReference type="AlphaFoldDB" id="A0A0D7BSM8"/>
<proteinExistence type="predicted"/>